<accession>A0A382T7P6</accession>
<name>A0A382T7P6_9ZZZZ</name>
<organism evidence="1">
    <name type="scientific">marine metagenome</name>
    <dbReference type="NCBI Taxonomy" id="408172"/>
    <lineage>
        <taxon>unclassified sequences</taxon>
        <taxon>metagenomes</taxon>
        <taxon>ecological metagenomes</taxon>
    </lineage>
</organism>
<dbReference type="SUPFAM" id="SSF54427">
    <property type="entry name" value="NTF2-like"/>
    <property type="match status" value="1"/>
</dbReference>
<proteinExistence type="predicted"/>
<sequence length="37" mass="4670">DMYRREGDKLSENWIFIDFLHFWHQQGVDILERMKES</sequence>
<gene>
    <name evidence="1" type="ORF">METZ01_LOCUS370887</name>
</gene>
<dbReference type="AlphaFoldDB" id="A0A382T7P6"/>
<reference evidence="1" key="1">
    <citation type="submission" date="2018-05" db="EMBL/GenBank/DDBJ databases">
        <authorList>
            <person name="Lanie J.A."/>
            <person name="Ng W.-L."/>
            <person name="Kazmierczak K.M."/>
            <person name="Andrzejewski T.M."/>
            <person name="Davidsen T.M."/>
            <person name="Wayne K.J."/>
            <person name="Tettelin H."/>
            <person name="Glass J.I."/>
            <person name="Rusch D."/>
            <person name="Podicherti R."/>
            <person name="Tsui H.-C.T."/>
            <person name="Winkler M.E."/>
        </authorList>
    </citation>
    <scope>NUCLEOTIDE SEQUENCE</scope>
</reference>
<feature type="non-terminal residue" evidence="1">
    <location>
        <position position="1"/>
    </location>
</feature>
<protein>
    <submittedName>
        <fullName evidence="1">Uncharacterized protein</fullName>
    </submittedName>
</protein>
<dbReference type="EMBL" id="UINC01134470">
    <property type="protein sequence ID" value="SVD18033.1"/>
    <property type="molecule type" value="Genomic_DNA"/>
</dbReference>
<evidence type="ECO:0000313" key="1">
    <source>
        <dbReference type="EMBL" id="SVD18033.1"/>
    </source>
</evidence>
<dbReference type="InterPro" id="IPR032710">
    <property type="entry name" value="NTF2-like_dom_sf"/>
</dbReference>